<gene>
    <name evidence="2" type="ORF">KZ820_14345</name>
</gene>
<dbReference type="RefSeq" id="WP_219749299.1">
    <property type="nucleotide sequence ID" value="NZ_JAHXZN010000005.1"/>
</dbReference>
<sequence length="417" mass="46075">MKLFGLTIGREPEAMHLPRIQALGNTPYSWELNDPRVADFLRGGRSTASGKTVTERSALSNATFFRAVNLISSAIGMLPVNLLKKTADGAEKDEAHHVQRLLRVRPNDWQTPLQFKAYMQGRALLHGNGYAYKIRSGARVIALVPMDPRRVTVALGSDFRRRYTWTKPNGEKQTLTQDDVLHLAAPYSSDGITGDALLNVAAEALGLADTADEAAARLLRNGAYVGGALKHPKNMSREAILRLREQFEERYSGTENAGKWLVLEEGLDAQAFGINGQQAQGLEQRKHQAEEVSRFTGVPRPLLMFDETSWGSGIEVLGIFLVTYCLQPWFTAWEEAIERSLLTEAEQATHDVKFNAGALLRGSLKDQAEILSKMIGGPGAAGWGVPNEARDMMDMNRQPWGDTPAWQTPEVQDDPQP</sequence>
<dbReference type="InterPro" id="IPR006944">
    <property type="entry name" value="Phage/GTA_portal"/>
</dbReference>
<dbReference type="NCBIfam" id="TIGR01537">
    <property type="entry name" value="portal_HK97"/>
    <property type="match status" value="1"/>
</dbReference>
<evidence type="ECO:0000313" key="2">
    <source>
        <dbReference type="EMBL" id="MBW6531918.1"/>
    </source>
</evidence>
<dbReference type="EMBL" id="JAHXZN010000005">
    <property type="protein sequence ID" value="MBW6531918.1"/>
    <property type="molecule type" value="Genomic_DNA"/>
</dbReference>
<comment type="caution">
    <text evidence="2">The sequence shown here is derived from an EMBL/GenBank/DDBJ whole genome shotgun (WGS) entry which is preliminary data.</text>
</comment>
<protein>
    <submittedName>
        <fullName evidence="2">Phage portal protein</fullName>
    </submittedName>
</protein>
<keyword evidence="3" id="KW-1185">Reference proteome</keyword>
<feature type="region of interest" description="Disordered" evidence="1">
    <location>
        <begin position="396"/>
        <end position="417"/>
    </location>
</feature>
<dbReference type="Proteomes" id="UP000759103">
    <property type="component" value="Unassembled WGS sequence"/>
</dbReference>
<evidence type="ECO:0000256" key="1">
    <source>
        <dbReference type="SAM" id="MobiDB-lite"/>
    </source>
</evidence>
<reference evidence="2 3" key="1">
    <citation type="submission" date="2021-07" db="EMBL/GenBank/DDBJ databases">
        <title>Sphingomonas sp.</title>
        <authorList>
            <person name="Feng G."/>
            <person name="Li J."/>
            <person name="Pan M."/>
        </authorList>
    </citation>
    <scope>NUCLEOTIDE SEQUENCE [LARGE SCALE GENOMIC DNA]</scope>
    <source>
        <strain evidence="2 3">RRHST34</strain>
    </source>
</reference>
<accession>A0ABS7BQN4</accession>
<name>A0ABS7BQN4_9SPHN</name>
<organism evidence="2 3">
    <name type="scientific">Sphingomonas citri</name>
    <dbReference type="NCBI Taxonomy" id="2862499"/>
    <lineage>
        <taxon>Bacteria</taxon>
        <taxon>Pseudomonadati</taxon>
        <taxon>Pseudomonadota</taxon>
        <taxon>Alphaproteobacteria</taxon>
        <taxon>Sphingomonadales</taxon>
        <taxon>Sphingomonadaceae</taxon>
        <taxon>Sphingomonas</taxon>
    </lineage>
</organism>
<proteinExistence type="predicted"/>
<dbReference type="Pfam" id="PF04860">
    <property type="entry name" value="Phage_portal"/>
    <property type="match status" value="1"/>
</dbReference>
<evidence type="ECO:0000313" key="3">
    <source>
        <dbReference type="Proteomes" id="UP000759103"/>
    </source>
</evidence>
<dbReference type="InterPro" id="IPR006427">
    <property type="entry name" value="Portal_HK97"/>
</dbReference>